<keyword evidence="5 8" id="KW-0143">Chaperone</keyword>
<dbReference type="Gene3D" id="4.10.860.10">
    <property type="entry name" value="UVR domain"/>
    <property type="match status" value="1"/>
</dbReference>
<dbReference type="InterPro" id="IPR001270">
    <property type="entry name" value="ClpA/B"/>
</dbReference>
<dbReference type="InterPro" id="IPR003593">
    <property type="entry name" value="AAA+_ATPase"/>
</dbReference>
<keyword evidence="12" id="KW-1185">Reference proteome</keyword>
<dbReference type="HOGENOM" id="CLU_005070_4_1_0"/>
<dbReference type="InterPro" id="IPR036628">
    <property type="entry name" value="Clp_N_dom_sf"/>
</dbReference>
<dbReference type="AlphaFoldDB" id="B8E117"/>
<evidence type="ECO:0000259" key="10">
    <source>
        <dbReference type="PROSITE" id="PS51903"/>
    </source>
</evidence>
<comment type="similarity">
    <text evidence="1 8">Belongs to the ClpA/ClpB family.</text>
</comment>
<dbReference type="InterPro" id="IPR004176">
    <property type="entry name" value="Clp_R_N"/>
</dbReference>
<dbReference type="PANTHER" id="PTHR11638:SF18">
    <property type="entry name" value="HEAT SHOCK PROTEIN 104"/>
    <property type="match status" value="1"/>
</dbReference>
<dbReference type="Gene3D" id="1.10.8.60">
    <property type="match status" value="2"/>
</dbReference>
<evidence type="ECO:0000256" key="1">
    <source>
        <dbReference type="ARBA" id="ARBA00008675"/>
    </source>
</evidence>
<sequence>MMDKLTQRAYRVLLLAQEEARRLNYSTVGTEHILLGLIREEGGIAAQVLINLGLDLNQLRNEIERLIGRGDGTSYGALPFTSRAKKVLEYASESAQELNHNYIGTEHLLLGLLKEGEGVAAHVLEGMGVRLEDVTIEILKLLGEPIDPTKIRGRQQMNTSNNNSLKKKRTVTATLDEFGRDLTQLARQGKLDPIIGREKELERIIQILSRRTKNNPVLVGEPGVGKTAIVEGLAQKIVDGEVPDTLLNKRIVAIDMGSIVAGTKYRGEFEERMQRIIEEVKMAKDVILFIDEIHTLVGAGAAEGAVDAANILKPSLAKGEIQLIGATTPSEYRKYIEKDGALERRFQPIMVNEPTPEETIQILKGLREKYENYHRVKITDEAIEEAVKLSVRYITDRFLPDKAIDVIDEASARVRLRKQKSTVHSNLELELARIREQKEIAIRNQAFERAAQLRDEERKIEEYLRNFIDTSSPSDLGVVTPEDVAQVVATWTGIPVAQLLIEERERLLRMEEELHKRIISQDEAVRVVSRAIRRSRSGLKDPRRPIGVFMFLGPTGVGKTELARALAEYLFGNENALIRFDMSEFMEKHTVSRLIGAPPGYVGYEEGGQLTEKVHRRPYSVILFDEIEKAHSDVFNILLQIMDEGQLTDGHGRRVSFKNTILIMTSNFGAEYFKQEASIGFASKEDREKSFDKIKDLILSEMKKYFRPEFLNRLDEIVFFKPLTKEDLKQILELLLKPVQERIREKKLELEISDEVKELLLEKGYDPQYGARPLKRTIQYYIEDPLAEFILQGDFKEGDIIRAELDKKGEIVFRKMTLAKEPS</sequence>
<dbReference type="InterPro" id="IPR028299">
    <property type="entry name" value="ClpA/B_CS2"/>
</dbReference>
<evidence type="ECO:0000256" key="3">
    <source>
        <dbReference type="ARBA" id="ARBA00022741"/>
    </source>
</evidence>
<evidence type="ECO:0000256" key="5">
    <source>
        <dbReference type="ARBA" id="ARBA00023186"/>
    </source>
</evidence>
<dbReference type="FunFam" id="3.40.50.300:FF:000025">
    <property type="entry name" value="ATP-dependent Clp protease subunit"/>
    <property type="match status" value="1"/>
</dbReference>
<evidence type="ECO:0000256" key="4">
    <source>
        <dbReference type="ARBA" id="ARBA00022840"/>
    </source>
</evidence>
<gene>
    <name evidence="11" type="ordered locus">Dtur_1480</name>
</gene>
<dbReference type="PATRIC" id="fig|515635.4.peg.1529"/>
<dbReference type="InterPro" id="IPR019489">
    <property type="entry name" value="Clp_ATPase_C"/>
</dbReference>
<dbReference type="KEGG" id="dtu:Dtur_1480"/>
<dbReference type="InterPro" id="IPR001943">
    <property type="entry name" value="UVR_dom"/>
</dbReference>
<dbReference type="PROSITE" id="PS51903">
    <property type="entry name" value="CLP_R"/>
    <property type="match status" value="1"/>
</dbReference>
<keyword evidence="2 7" id="KW-0677">Repeat</keyword>
<dbReference type="FunCoup" id="B8E117">
    <property type="interactions" value="355"/>
</dbReference>
<evidence type="ECO:0000259" key="9">
    <source>
        <dbReference type="PROSITE" id="PS50151"/>
    </source>
</evidence>
<dbReference type="Pfam" id="PF17871">
    <property type="entry name" value="AAA_lid_9"/>
    <property type="match status" value="1"/>
</dbReference>
<dbReference type="SUPFAM" id="SSF52540">
    <property type="entry name" value="P-loop containing nucleoside triphosphate hydrolases"/>
    <property type="match status" value="2"/>
</dbReference>
<dbReference type="Pfam" id="PF00004">
    <property type="entry name" value="AAA"/>
    <property type="match status" value="1"/>
</dbReference>
<feature type="domain" description="UVR" evidence="9">
    <location>
        <begin position="428"/>
        <end position="463"/>
    </location>
</feature>
<dbReference type="PROSITE" id="PS00870">
    <property type="entry name" value="CLPAB_1"/>
    <property type="match status" value="1"/>
</dbReference>
<dbReference type="InterPro" id="IPR018368">
    <property type="entry name" value="ClpA/B_CS1"/>
</dbReference>
<dbReference type="SMART" id="SM00382">
    <property type="entry name" value="AAA"/>
    <property type="match status" value="2"/>
</dbReference>
<dbReference type="SMART" id="SM01086">
    <property type="entry name" value="ClpB_D2-small"/>
    <property type="match status" value="1"/>
</dbReference>
<dbReference type="GO" id="GO:0005524">
    <property type="term" value="F:ATP binding"/>
    <property type="evidence" value="ECO:0007669"/>
    <property type="project" value="UniProtKB-KW"/>
</dbReference>
<evidence type="ECO:0000256" key="8">
    <source>
        <dbReference type="RuleBase" id="RU004432"/>
    </source>
</evidence>
<reference evidence="12" key="1">
    <citation type="journal article" date="2016" name="Front. Microbiol.">
        <title>The complete genome sequence of hyperthermophile Dictyoglomus turgidum DSM 6724 reveals a specialized carbohydrate fermentor.</title>
        <authorList>
            <person name="Brumm P.J."/>
            <person name="Gowda K."/>
            <person name="Robb F.T."/>
            <person name="Mead D.A."/>
        </authorList>
    </citation>
    <scope>NUCLEOTIDE SEQUENCE [LARGE SCALE GENOMIC DNA]</scope>
    <source>
        <strain evidence="12">DSM 6724 / Z-1310</strain>
    </source>
</reference>
<protein>
    <submittedName>
        <fullName evidence="11">ATPase AAA-2 domain protein</fullName>
    </submittedName>
</protein>
<evidence type="ECO:0000313" key="12">
    <source>
        <dbReference type="Proteomes" id="UP000007719"/>
    </source>
</evidence>
<dbReference type="InParanoid" id="B8E117"/>
<accession>B8E117</accession>
<dbReference type="InterPro" id="IPR027417">
    <property type="entry name" value="P-loop_NTPase"/>
</dbReference>
<dbReference type="PROSITE" id="PS00871">
    <property type="entry name" value="CLPAB_2"/>
    <property type="match status" value="1"/>
</dbReference>
<dbReference type="PRINTS" id="PR00300">
    <property type="entry name" value="CLPPROTEASEA"/>
</dbReference>
<dbReference type="EnsemblBacteria" id="ACK42754">
    <property type="protein sequence ID" value="ACK42754"/>
    <property type="gene ID" value="Dtur_1480"/>
</dbReference>
<dbReference type="InterPro" id="IPR050130">
    <property type="entry name" value="ClpA_ClpB"/>
</dbReference>
<evidence type="ECO:0000256" key="6">
    <source>
        <dbReference type="ARBA" id="ARBA00026057"/>
    </source>
</evidence>
<evidence type="ECO:0000256" key="7">
    <source>
        <dbReference type="PROSITE-ProRule" id="PRU01251"/>
    </source>
</evidence>
<evidence type="ECO:0000313" key="11">
    <source>
        <dbReference type="EMBL" id="ACK42754.1"/>
    </source>
</evidence>
<dbReference type="eggNOG" id="COG0542">
    <property type="taxonomic scope" value="Bacteria"/>
</dbReference>
<keyword evidence="3 8" id="KW-0547">Nucleotide-binding</keyword>
<dbReference type="CDD" id="cd19499">
    <property type="entry name" value="RecA-like_ClpB_Hsp104-like"/>
    <property type="match status" value="1"/>
</dbReference>
<dbReference type="Gene3D" id="3.40.50.300">
    <property type="entry name" value="P-loop containing nucleotide triphosphate hydrolases"/>
    <property type="match status" value="2"/>
</dbReference>
<dbReference type="Proteomes" id="UP000007719">
    <property type="component" value="Chromosome"/>
</dbReference>
<dbReference type="Pfam" id="PF02861">
    <property type="entry name" value="Clp_N"/>
    <property type="match status" value="1"/>
</dbReference>
<dbReference type="SUPFAM" id="SSF81923">
    <property type="entry name" value="Double Clp-N motif"/>
    <property type="match status" value="1"/>
</dbReference>
<dbReference type="Gene3D" id="1.10.1780.10">
    <property type="entry name" value="Clp, N-terminal domain"/>
    <property type="match status" value="1"/>
</dbReference>
<dbReference type="OrthoDB" id="9803641at2"/>
<dbReference type="GO" id="GO:0016887">
    <property type="term" value="F:ATP hydrolysis activity"/>
    <property type="evidence" value="ECO:0000318"/>
    <property type="project" value="GO_Central"/>
</dbReference>
<dbReference type="GO" id="GO:0034605">
    <property type="term" value="P:cellular response to heat"/>
    <property type="evidence" value="ECO:0000318"/>
    <property type="project" value="GO_Central"/>
</dbReference>
<dbReference type="STRING" id="515635.Dtur_1480"/>
<comment type="subunit">
    <text evidence="6">Homohexamer. The oligomerization is ATP-dependent.</text>
</comment>
<keyword evidence="4 8" id="KW-0067">ATP-binding</keyword>
<dbReference type="FunFam" id="3.40.50.300:FF:000010">
    <property type="entry name" value="Chaperone clpB 1, putative"/>
    <property type="match status" value="1"/>
</dbReference>
<proteinExistence type="inferred from homology"/>
<organism evidence="11 12">
    <name type="scientific">Dictyoglomus turgidum (strain DSM 6724 / Z-1310)</name>
    <dbReference type="NCBI Taxonomy" id="515635"/>
    <lineage>
        <taxon>Bacteria</taxon>
        <taxon>Pseudomonadati</taxon>
        <taxon>Dictyoglomota</taxon>
        <taxon>Dictyoglomia</taxon>
        <taxon>Dictyoglomales</taxon>
        <taxon>Dictyoglomaceae</taxon>
        <taxon>Dictyoglomus</taxon>
    </lineage>
</organism>
<evidence type="ECO:0000256" key="2">
    <source>
        <dbReference type="ARBA" id="ARBA00022737"/>
    </source>
</evidence>
<feature type="domain" description="Clp R" evidence="10">
    <location>
        <begin position="2"/>
        <end position="144"/>
    </location>
</feature>
<dbReference type="RefSeq" id="WP_012583832.1">
    <property type="nucleotide sequence ID" value="NC_011661.1"/>
</dbReference>
<dbReference type="Pfam" id="PF10431">
    <property type="entry name" value="ClpB_D2-small"/>
    <property type="match status" value="1"/>
</dbReference>
<dbReference type="PROSITE" id="PS50151">
    <property type="entry name" value="UVR"/>
    <property type="match status" value="1"/>
</dbReference>
<dbReference type="CDD" id="cd00009">
    <property type="entry name" value="AAA"/>
    <property type="match status" value="1"/>
</dbReference>
<dbReference type="FunFam" id="1.10.8.60:FF:000017">
    <property type="entry name" value="ATP-dependent chaperone ClpB"/>
    <property type="match status" value="1"/>
</dbReference>
<dbReference type="GO" id="GO:0005737">
    <property type="term" value="C:cytoplasm"/>
    <property type="evidence" value="ECO:0000318"/>
    <property type="project" value="GO_Central"/>
</dbReference>
<dbReference type="PANTHER" id="PTHR11638">
    <property type="entry name" value="ATP-DEPENDENT CLP PROTEASE"/>
    <property type="match status" value="1"/>
</dbReference>
<dbReference type="InterPro" id="IPR041546">
    <property type="entry name" value="ClpA/ClpB_AAA_lid"/>
</dbReference>
<name>B8E117_DICTD</name>
<dbReference type="InterPro" id="IPR003959">
    <property type="entry name" value="ATPase_AAA_core"/>
</dbReference>
<dbReference type="EMBL" id="CP001251">
    <property type="protein sequence ID" value="ACK42754.1"/>
    <property type="molecule type" value="Genomic_DNA"/>
</dbReference>
<dbReference type="Pfam" id="PF07724">
    <property type="entry name" value="AAA_2"/>
    <property type="match status" value="1"/>
</dbReference>